<keyword evidence="1" id="KW-0175">Coiled coil</keyword>
<protein>
    <recommendedName>
        <fullName evidence="3">SANT domain-containing protein</fullName>
    </recommendedName>
</protein>
<feature type="domain" description="SANT" evidence="3">
    <location>
        <begin position="799"/>
        <end position="850"/>
    </location>
</feature>
<dbReference type="SMART" id="SM00717">
    <property type="entry name" value="SANT"/>
    <property type="match status" value="2"/>
</dbReference>
<dbReference type="SUPFAM" id="SSF46689">
    <property type="entry name" value="Homeodomain-like"/>
    <property type="match status" value="2"/>
</dbReference>
<name>A0ABD1R3I1_9LAMI</name>
<dbReference type="InterPro" id="IPR001005">
    <property type="entry name" value="SANT/Myb"/>
</dbReference>
<evidence type="ECO:0000259" key="3">
    <source>
        <dbReference type="PROSITE" id="PS51293"/>
    </source>
</evidence>
<dbReference type="EMBL" id="JBFOLJ010000013">
    <property type="protein sequence ID" value="KAL2482318.1"/>
    <property type="molecule type" value="Genomic_DNA"/>
</dbReference>
<feature type="region of interest" description="Disordered" evidence="2">
    <location>
        <begin position="1373"/>
        <end position="1392"/>
    </location>
</feature>
<feature type="compositionally biased region" description="Basic and acidic residues" evidence="2">
    <location>
        <begin position="1373"/>
        <end position="1385"/>
    </location>
</feature>
<feature type="compositionally biased region" description="Basic and acidic residues" evidence="2">
    <location>
        <begin position="72"/>
        <end position="82"/>
    </location>
</feature>
<sequence>MPPELFPWDRRGFRKYDRTGSDPSLGGGGPNRWRDQHQPQQPPPTHPYHHQQNRWYSGFRSRPLPPGFGKQGGRDMYQEESSHGFPPFGSRFSDRISDDMNCRPLGSRNDGRYSRNNREIRGSFSHRVLKGHSWDPASSPCGPARPINDVNERSSVENVKTYNNGSNYSNRSNNNSFRPQPDAFNSLDQSQSLLKEKHDKNEGNTYGLACKGQKLEKENSLGCIEWKSLKWTRSGSLSSRGSGFSILSSSKSMGADSNDTVAEVQPKNAMPVQSPSGDVAACPMSAATVSSEDASSRKKPRLRWGEGLKKFEKKKVEGPEDGSATNGFVGSVSDTEVVQSHTTNLADKSPKTAALLDCASPAIRSSVACSSSPGVQDKQSIKAVSFDHDMTKLSCSPSILSKMQCEGPTFNLENLELMSIANLSSLIHELLRSDYPNSVDTGFVHTTAMNKLLLWKVDVLKALEMTESEIDSLETELKASLSEAGSNFPHPAASSLLPGDMIFKNIPEALDDESTGVKDEDIDNPESAISKFVEMPSAEDFCPSDTANHIEGFLNSDVNNSKNMEVNCLENGLNDEETKGHVDDSEPILSSNYSALSSCSNSCCNREGIYNLILASNKGSADRASEVLNKLLPATQCSSDISTAASVSYLRSDPMIMKKKFLTRRRFVQFKDKVTSLKFKVFHHFWKENQLLSVRRVRLKSHKKLDLSRTEHSGYQKHHSSCRSRFSSPVFADGNLSLVPTEEVIDFVSRLLSNSEFKLYRNTLKMPVLILDKKEKFMSRFISSNGLVDDPRAVEKERSMINIWTSEEREIFVNKLATCGKDFSKIAYFLDHKTTADCIEFYYKNHKSEYFEKAKKKPGFPKQMKARSSSTYLVASGRRWNRETNAASLDILGAASAIAASIDGGIEIQQKCTSRFFLGSSAYRESRGDVCSLQRSNSRDIYDNDRETMAVDVLAGICGSLSSEAMSSCITSSIDPAEVCEEVYDSCLDESCEEMDPTDWTDEEKSIFIQAVSSYGKDFAMISRCVRTRSIYECKLFFSKARKCLGLDMIQPGPSNAVSGDVNGGGSDDTEDACVVESGSIICSERSGCEMGENLLSPDLKTSCESDMVGISTLKRNLNECEENNGMGFDDFTDAGNSGPDHCQENDKADINFDADANEQGATANGGTVAVPHDTDSLRVIEEADNHVQSNRLGKTENAASIEVFEVSDGHCRAGVASHPYANAHSSTQLDVTLGCQKKTSDHNASSVARANAIGNVQSRTGNCQHHLSGHSFSDRVESSQILRDFKVSMSTVKEKNVDVNFKEAVSLRSETKVDGNSLLEQSSGFSLQKCNSSRLRNSSEAPIPSQEQTRDHCRKGGVKLFGQILISSQEKHNSCVPANDDKTPHHSGKQSFSGDGMINLNSAQEKFVCNDYPSSENIPITNFRSWDMNTLQTALPPFPDSTLLFGQNPAAITNNVIPSDKLKQPLLHGVVKSSECRLNGISVFPTEELSSSNSIADYEVPRNREVQPFTLDLEVQRTKCLDVVSGTQQPKKGMVGINVVGSQCAGVSDPVEAIKMHYAKAEQLCPPTENISGDNDVLP</sequence>
<dbReference type="Gene3D" id="1.20.58.1880">
    <property type="match status" value="1"/>
</dbReference>
<dbReference type="Gene3D" id="1.10.10.60">
    <property type="entry name" value="Homeodomain-like"/>
    <property type="match status" value="1"/>
</dbReference>
<dbReference type="CDD" id="cd00167">
    <property type="entry name" value="SANT"/>
    <property type="match status" value="1"/>
</dbReference>
<feature type="compositionally biased region" description="Low complexity" evidence="2">
    <location>
        <begin position="163"/>
        <end position="176"/>
    </location>
</feature>
<evidence type="ECO:0000313" key="5">
    <source>
        <dbReference type="Proteomes" id="UP001604277"/>
    </source>
</evidence>
<dbReference type="PANTHER" id="PTHR47340">
    <property type="entry name" value="DUPLICATED HOMEODOMAIN-LIKE SUPERFAMILY PROTEIN"/>
    <property type="match status" value="1"/>
</dbReference>
<evidence type="ECO:0000256" key="1">
    <source>
        <dbReference type="SAM" id="Coils"/>
    </source>
</evidence>
<dbReference type="PANTHER" id="PTHR47340:SF1">
    <property type="entry name" value="DUPLICATED HOMEODOMAIN-LIKE SUPERFAMILY PROTEIN"/>
    <property type="match status" value="1"/>
</dbReference>
<feature type="domain" description="SANT" evidence="3">
    <location>
        <begin position="998"/>
        <end position="1046"/>
    </location>
</feature>
<feature type="region of interest" description="Disordered" evidence="2">
    <location>
        <begin position="134"/>
        <end position="185"/>
    </location>
</feature>
<reference evidence="5" key="1">
    <citation type="submission" date="2024-07" db="EMBL/GenBank/DDBJ databases">
        <title>Two chromosome-level genome assemblies of Korean endemic species Abeliophyllum distichum and Forsythia ovata (Oleaceae).</title>
        <authorList>
            <person name="Jang H."/>
        </authorList>
    </citation>
    <scope>NUCLEOTIDE SEQUENCE [LARGE SCALE GENOMIC DNA]</scope>
</reference>
<feature type="compositionally biased region" description="Basic and acidic residues" evidence="2">
    <location>
        <begin position="92"/>
        <end position="101"/>
    </location>
</feature>
<gene>
    <name evidence="4" type="ORF">Fot_43762</name>
</gene>
<evidence type="ECO:0000313" key="4">
    <source>
        <dbReference type="EMBL" id="KAL2482318.1"/>
    </source>
</evidence>
<feature type="compositionally biased region" description="Basic and acidic residues" evidence="2">
    <location>
        <begin position="7"/>
        <end position="20"/>
    </location>
</feature>
<evidence type="ECO:0000256" key="2">
    <source>
        <dbReference type="SAM" id="MobiDB-lite"/>
    </source>
</evidence>
<dbReference type="Pfam" id="PF00249">
    <property type="entry name" value="Myb_DNA-binding"/>
    <property type="match status" value="2"/>
</dbReference>
<dbReference type="InterPro" id="IPR017884">
    <property type="entry name" value="SANT_dom"/>
</dbReference>
<keyword evidence="5" id="KW-1185">Reference proteome</keyword>
<feature type="region of interest" description="Disordered" evidence="2">
    <location>
        <begin position="1"/>
        <end position="116"/>
    </location>
</feature>
<feature type="coiled-coil region" evidence="1">
    <location>
        <begin position="456"/>
        <end position="483"/>
    </location>
</feature>
<dbReference type="InterPro" id="IPR009057">
    <property type="entry name" value="Homeodomain-like_sf"/>
</dbReference>
<dbReference type="PROSITE" id="PS51293">
    <property type="entry name" value="SANT"/>
    <property type="match status" value="2"/>
</dbReference>
<proteinExistence type="predicted"/>
<comment type="caution">
    <text evidence="4">The sequence shown here is derived from an EMBL/GenBank/DDBJ whole genome shotgun (WGS) entry which is preliminary data.</text>
</comment>
<accession>A0ABD1R3I1</accession>
<dbReference type="Proteomes" id="UP001604277">
    <property type="component" value="Unassembled WGS sequence"/>
</dbReference>
<organism evidence="4 5">
    <name type="scientific">Forsythia ovata</name>
    <dbReference type="NCBI Taxonomy" id="205694"/>
    <lineage>
        <taxon>Eukaryota</taxon>
        <taxon>Viridiplantae</taxon>
        <taxon>Streptophyta</taxon>
        <taxon>Embryophyta</taxon>
        <taxon>Tracheophyta</taxon>
        <taxon>Spermatophyta</taxon>
        <taxon>Magnoliopsida</taxon>
        <taxon>eudicotyledons</taxon>
        <taxon>Gunneridae</taxon>
        <taxon>Pentapetalae</taxon>
        <taxon>asterids</taxon>
        <taxon>lamiids</taxon>
        <taxon>Lamiales</taxon>
        <taxon>Oleaceae</taxon>
        <taxon>Forsythieae</taxon>
        <taxon>Forsythia</taxon>
    </lineage>
</organism>